<keyword evidence="1 2" id="KW-1015">Disulfide bond</keyword>
<keyword evidence="2" id="KW-0964">Secreted</keyword>
<dbReference type="Proteomes" id="UP001150907">
    <property type="component" value="Unassembled WGS sequence"/>
</dbReference>
<evidence type="ECO:0000256" key="2">
    <source>
        <dbReference type="RuleBase" id="RU368122"/>
    </source>
</evidence>
<dbReference type="GO" id="GO:0030248">
    <property type="term" value="F:cellulose binding"/>
    <property type="evidence" value="ECO:0007669"/>
    <property type="project" value="UniProtKB-UniRule"/>
</dbReference>
<dbReference type="CDD" id="cd21175">
    <property type="entry name" value="LPMO_AA9"/>
    <property type="match status" value="1"/>
</dbReference>
<gene>
    <name evidence="4" type="ORF">H4R26_000714</name>
</gene>
<comment type="subcellular location">
    <subcellularLocation>
        <location evidence="2">Secreted</location>
    </subcellularLocation>
</comment>
<dbReference type="EMBL" id="JANBQF010000023">
    <property type="protein sequence ID" value="KAJ2007577.1"/>
    <property type="molecule type" value="Genomic_DNA"/>
</dbReference>
<feature type="domain" description="Auxiliary Activity family 9 catalytic" evidence="3">
    <location>
        <begin position="3"/>
        <end position="185"/>
    </location>
</feature>
<dbReference type="GO" id="GO:0030245">
    <property type="term" value="P:cellulose catabolic process"/>
    <property type="evidence" value="ECO:0007669"/>
    <property type="project" value="UniProtKB-UniRule"/>
</dbReference>
<dbReference type="InterPro" id="IPR049892">
    <property type="entry name" value="AA9"/>
</dbReference>
<name>A0A9W8EL68_9FUNG</name>
<dbReference type="GO" id="GO:0008810">
    <property type="term" value="F:cellulase activity"/>
    <property type="evidence" value="ECO:0007669"/>
    <property type="project" value="UniProtKB-UniRule"/>
</dbReference>
<comment type="domain">
    <text evidence="2">Has a modular structure: an endo-beta-1,4-glucanase catalytic module at the N-terminus, a linker rich in serines and threonines, and a C-terminal carbohydrate-binding module (CBM).</text>
</comment>
<evidence type="ECO:0000259" key="3">
    <source>
        <dbReference type="Pfam" id="PF03443"/>
    </source>
</evidence>
<comment type="function">
    <text evidence="2">Lytic polysaccharide monooxygenase (LMPO) that depolymerizes crystalline and amorphous polysaccharides via the oxidation of scissile alpha- or beta-(1-4)-glycosidic bonds, yielding C1 and/or C4 oxidation products. Catalysis by LPMOs requires the reduction of the active-site copper from Cu(II) to Cu(I) by a reducing agent and H(2)O(2) or O(2) as a cosubstrate.</text>
</comment>
<dbReference type="AlphaFoldDB" id="A0A9W8EL68"/>
<dbReference type="OrthoDB" id="5558646at2759"/>
<protein>
    <recommendedName>
        <fullName evidence="2">AA9 family lytic polysaccharide monooxygenase</fullName>
        <ecNumber evidence="2">1.14.99.56</ecNumber>
    </recommendedName>
    <alternativeName>
        <fullName evidence="2">Endo-beta-1,4-glucanase</fullName>
    </alternativeName>
    <alternativeName>
        <fullName evidence="2">Glycosyl hydrolase 61 family protein</fullName>
    </alternativeName>
</protein>
<keyword evidence="2" id="KW-0136">Cellulose degradation</keyword>
<evidence type="ECO:0000256" key="1">
    <source>
        <dbReference type="ARBA" id="ARBA00023157"/>
    </source>
</evidence>
<sequence length="195" mass="21144">MPKTSPVTSVDSPDLVCRTSNKSPEATKILPVTAGSQLTVVWHHSSDADTDDVISPSHRGPCLVYMAPLESNGEGYAWFKIYEQGYDAATNLWCTDVVRQNHGKLNITIPTLINNGDYLLRTEMIALHNAKVINGAQFYPNCMQITVDGATYGSPDLYAIPGIYNANDPGIFFNVYASGAKASNYTIPGPPVYAP</sequence>
<accession>A0A9W8EL68</accession>
<evidence type="ECO:0000313" key="4">
    <source>
        <dbReference type="EMBL" id="KAJ2007577.1"/>
    </source>
</evidence>
<comment type="caution">
    <text evidence="4">The sequence shown here is derived from an EMBL/GenBank/DDBJ whole genome shotgun (WGS) entry which is preliminary data.</text>
</comment>
<dbReference type="PANTHER" id="PTHR33353">
    <property type="entry name" value="PUTATIVE (AFU_ORTHOLOGUE AFUA_1G12560)-RELATED"/>
    <property type="match status" value="1"/>
</dbReference>
<organism evidence="4 5">
    <name type="scientific">Coemansia thaxteri</name>
    <dbReference type="NCBI Taxonomy" id="2663907"/>
    <lineage>
        <taxon>Eukaryota</taxon>
        <taxon>Fungi</taxon>
        <taxon>Fungi incertae sedis</taxon>
        <taxon>Zoopagomycota</taxon>
        <taxon>Kickxellomycotina</taxon>
        <taxon>Kickxellomycetes</taxon>
        <taxon>Kickxellales</taxon>
        <taxon>Kickxellaceae</taxon>
        <taxon>Coemansia</taxon>
    </lineage>
</organism>
<reference evidence="4" key="1">
    <citation type="submission" date="2022-07" db="EMBL/GenBank/DDBJ databases">
        <title>Phylogenomic reconstructions and comparative analyses of Kickxellomycotina fungi.</title>
        <authorList>
            <person name="Reynolds N.K."/>
            <person name="Stajich J.E."/>
            <person name="Barry K."/>
            <person name="Grigoriev I.V."/>
            <person name="Crous P."/>
            <person name="Smith M.E."/>
        </authorList>
    </citation>
    <scope>NUCLEOTIDE SEQUENCE</scope>
    <source>
        <strain evidence="4">IMI 214461</strain>
    </source>
</reference>
<dbReference type="Pfam" id="PF03443">
    <property type="entry name" value="AA9"/>
    <property type="match status" value="1"/>
</dbReference>
<dbReference type="EC" id="1.14.99.56" evidence="2"/>
<keyword evidence="5" id="KW-1185">Reference proteome</keyword>
<keyword evidence="2" id="KW-0119">Carbohydrate metabolism</keyword>
<dbReference type="InterPro" id="IPR005103">
    <property type="entry name" value="AA9_LPMO"/>
</dbReference>
<dbReference type="Gene3D" id="2.70.50.70">
    <property type="match status" value="1"/>
</dbReference>
<evidence type="ECO:0000313" key="5">
    <source>
        <dbReference type="Proteomes" id="UP001150907"/>
    </source>
</evidence>
<comment type="catalytic activity">
    <reaction evidence="2">
        <text>[(1-&gt;4)-beta-D-glucosyl]n+m + reduced acceptor + O2 = 4-dehydro-beta-D-glucosyl-[(1-&gt;4)-beta-D-glucosyl]n-1 + [(1-&gt;4)-beta-D-glucosyl]m + acceptor + H2O.</text>
        <dbReference type="EC" id="1.14.99.56"/>
    </reaction>
</comment>
<proteinExistence type="predicted"/>
<dbReference type="PANTHER" id="PTHR33353:SF32">
    <property type="entry name" value="ENDO-BETA-1,4-GLUCANASE D"/>
    <property type="match status" value="1"/>
</dbReference>
<dbReference type="GO" id="GO:0005576">
    <property type="term" value="C:extracellular region"/>
    <property type="evidence" value="ECO:0007669"/>
    <property type="project" value="UniProtKB-SubCell"/>
</dbReference>
<keyword evidence="2" id="KW-0624">Polysaccharide degradation</keyword>